<evidence type="ECO:0000313" key="3">
    <source>
        <dbReference type="Proteomes" id="UP000619101"/>
    </source>
</evidence>
<feature type="transmembrane region" description="Helical" evidence="1">
    <location>
        <begin position="7"/>
        <end position="27"/>
    </location>
</feature>
<keyword evidence="1" id="KW-0812">Transmembrane</keyword>
<feature type="transmembrane region" description="Helical" evidence="1">
    <location>
        <begin position="159"/>
        <end position="182"/>
    </location>
</feature>
<sequence length="186" mass="20384">MDKKRLLMMVEIAIFAAVGLVLDQISFKMWAQGGSISFVMVPIILMAIRWGVTAGLATGLLIGIMQMMFGAYIVHWLQAILDYGLAFTVVGLAAVIRKPLLQATQSLHKTKMALYIIIGTLLGGALRFVCHLLAGVVFFKEFAGDDNVWTYSILYNGSYMLPATIITAIIAVLLFTSAPRLLQKVQ</sequence>
<organism evidence="2 3">
    <name type="scientific">Solibacillus faecavium</name>
    <dbReference type="NCBI Taxonomy" id="2762221"/>
    <lineage>
        <taxon>Bacteria</taxon>
        <taxon>Bacillati</taxon>
        <taxon>Bacillota</taxon>
        <taxon>Bacilli</taxon>
        <taxon>Bacillales</taxon>
        <taxon>Caryophanaceae</taxon>
        <taxon>Solibacillus</taxon>
    </lineage>
</organism>
<dbReference type="Pfam" id="PF09515">
    <property type="entry name" value="Thia_YuaJ"/>
    <property type="match status" value="1"/>
</dbReference>
<gene>
    <name evidence="2" type="primary">thiT</name>
    <name evidence="2" type="ORF">H9635_14280</name>
</gene>
<feature type="transmembrane region" description="Helical" evidence="1">
    <location>
        <begin position="112"/>
        <end position="139"/>
    </location>
</feature>
<keyword evidence="1" id="KW-0472">Membrane</keyword>
<dbReference type="Proteomes" id="UP000619101">
    <property type="component" value="Unassembled WGS sequence"/>
</dbReference>
<dbReference type="Gene3D" id="1.10.1760.20">
    <property type="match status" value="1"/>
</dbReference>
<protein>
    <submittedName>
        <fullName evidence="2">Energy-coupled thiamine transporter ThiT</fullName>
    </submittedName>
</protein>
<accession>A0ABR8Y125</accession>
<comment type="caution">
    <text evidence="2">The sequence shown here is derived from an EMBL/GenBank/DDBJ whole genome shotgun (WGS) entry which is preliminary data.</text>
</comment>
<dbReference type="NCBIfam" id="TIGR02357">
    <property type="entry name" value="ECF_ThiT_YuaJ"/>
    <property type="match status" value="1"/>
</dbReference>
<evidence type="ECO:0000313" key="2">
    <source>
        <dbReference type="EMBL" id="MBD8037915.1"/>
    </source>
</evidence>
<keyword evidence="3" id="KW-1185">Reference proteome</keyword>
<dbReference type="InterPro" id="IPR012651">
    <property type="entry name" value="Thia_Transptr_ThiT"/>
</dbReference>
<evidence type="ECO:0000256" key="1">
    <source>
        <dbReference type="SAM" id="Phobius"/>
    </source>
</evidence>
<feature type="transmembrane region" description="Helical" evidence="1">
    <location>
        <begin position="83"/>
        <end position="100"/>
    </location>
</feature>
<keyword evidence="1" id="KW-1133">Transmembrane helix</keyword>
<proteinExistence type="predicted"/>
<dbReference type="EMBL" id="JACSPZ010000007">
    <property type="protein sequence ID" value="MBD8037915.1"/>
    <property type="molecule type" value="Genomic_DNA"/>
</dbReference>
<dbReference type="RefSeq" id="WP_191700990.1">
    <property type="nucleotide sequence ID" value="NZ_JACSPZ010000007.1"/>
</dbReference>
<name>A0ABR8Y125_9BACL</name>
<reference evidence="2 3" key="1">
    <citation type="submission" date="2020-08" db="EMBL/GenBank/DDBJ databases">
        <title>A Genomic Blueprint of the Chicken Gut Microbiome.</title>
        <authorList>
            <person name="Gilroy R."/>
            <person name="Ravi A."/>
            <person name="Getino M."/>
            <person name="Pursley I."/>
            <person name="Horton D.L."/>
            <person name="Alikhan N.-F."/>
            <person name="Baker D."/>
            <person name="Gharbi K."/>
            <person name="Hall N."/>
            <person name="Watson M."/>
            <person name="Adriaenssens E.M."/>
            <person name="Foster-Nyarko E."/>
            <person name="Jarju S."/>
            <person name="Secka A."/>
            <person name="Antonio M."/>
            <person name="Oren A."/>
            <person name="Chaudhuri R."/>
            <person name="La Ragione R.M."/>
            <person name="Hildebrand F."/>
            <person name="Pallen M.J."/>
        </authorList>
    </citation>
    <scope>NUCLEOTIDE SEQUENCE [LARGE SCALE GENOMIC DNA]</scope>
    <source>
        <strain evidence="2 3">A46</strain>
    </source>
</reference>